<accession>A0A919ELG8</accession>
<proteinExistence type="predicted"/>
<protein>
    <submittedName>
        <fullName evidence="1">Uncharacterized protein</fullName>
    </submittedName>
</protein>
<dbReference type="Proteomes" id="UP000623842">
    <property type="component" value="Unassembled WGS sequence"/>
</dbReference>
<dbReference type="AlphaFoldDB" id="A0A919ELG8"/>
<sequence>MKRFTAHGKYKLWLENQVIVLAAAGGWNKEAAQELFESISQLLPALNGNKFAKLVDARQWELGTPDFQYLTESALQELVEQGLTREVFIVQKGSLKKDQLKLITPKDSRYQRTFVETPEQAINWLKEQGFNCVLDNSMQSHLCLAE</sequence>
<keyword evidence="2" id="KW-1185">Reference proteome</keyword>
<gene>
    <name evidence="1" type="ORF">GCM10017161_29900</name>
</gene>
<evidence type="ECO:0000313" key="1">
    <source>
        <dbReference type="EMBL" id="GHF99467.1"/>
    </source>
</evidence>
<dbReference type="EMBL" id="BNCK01000007">
    <property type="protein sequence ID" value="GHF99467.1"/>
    <property type="molecule type" value="Genomic_DNA"/>
</dbReference>
<dbReference type="RefSeq" id="WP_189772198.1">
    <property type="nucleotide sequence ID" value="NZ_BNCK01000007.1"/>
</dbReference>
<reference evidence="1" key="2">
    <citation type="submission" date="2020-09" db="EMBL/GenBank/DDBJ databases">
        <authorList>
            <person name="Sun Q."/>
            <person name="Kim S."/>
        </authorList>
    </citation>
    <scope>NUCLEOTIDE SEQUENCE</scope>
    <source>
        <strain evidence="1">KCTC 42731</strain>
    </source>
</reference>
<organism evidence="1 2">
    <name type="scientific">Thalassotalea marina</name>
    <dbReference type="NCBI Taxonomy" id="1673741"/>
    <lineage>
        <taxon>Bacteria</taxon>
        <taxon>Pseudomonadati</taxon>
        <taxon>Pseudomonadota</taxon>
        <taxon>Gammaproteobacteria</taxon>
        <taxon>Alteromonadales</taxon>
        <taxon>Colwelliaceae</taxon>
        <taxon>Thalassotalea</taxon>
    </lineage>
</organism>
<name>A0A919ELG8_9GAMM</name>
<comment type="caution">
    <text evidence="1">The sequence shown here is derived from an EMBL/GenBank/DDBJ whole genome shotgun (WGS) entry which is preliminary data.</text>
</comment>
<evidence type="ECO:0000313" key="2">
    <source>
        <dbReference type="Proteomes" id="UP000623842"/>
    </source>
</evidence>
<reference evidence="1" key="1">
    <citation type="journal article" date="2014" name="Int. J. Syst. Evol. Microbiol.">
        <title>Complete genome sequence of Corynebacterium casei LMG S-19264T (=DSM 44701T), isolated from a smear-ripened cheese.</title>
        <authorList>
            <consortium name="US DOE Joint Genome Institute (JGI-PGF)"/>
            <person name="Walter F."/>
            <person name="Albersmeier A."/>
            <person name="Kalinowski J."/>
            <person name="Ruckert C."/>
        </authorList>
    </citation>
    <scope>NUCLEOTIDE SEQUENCE</scope>
    <source>
        <strain evidence="1">KCTC 42731</strain>
    </source>
</reference>